<feature type="chain" id="PRO_5041673540" description="Receptor ligand binding region domain-containing protein" evidence="9">
    <location>
        <begin position="24"/>
        <end position="313"/>
    </location>
</feature>
<dbReference type="PANTHER" id="PTHR10519:SF20">
    <property type="entry name" value="G-PROTEIN COUPLED RECEPTOR 156-RELATED"/>
    <property type="match status" value="1"/>
</dbReference>
<dbReference type="PRINTS" id="PR01176">
    <property type="entry name" value="GABABRECEPTR"/>
</dbReference>
<name>A0AA88XSF0_PINIB</name>
<evidence type="ECO:0000256" key="4">
    <source>
        <dbReference type="ARBA" id="ARBA00023040"/>
    </source>
</evidence>
<dbReference type="InterPro" id="IPR028082">
    <property type="entry name" value="Peripla_BP_I"/>
</dbReference>
<dbReference type="GO" id="GO:0007214">
    <property type="term" value="P:gamma-aminobutyric acid signaling pathway"/>
    <property type="evidence" value="ECO:0007669"/>
    <property type="project" value="TreeGrafter"/>
</dbReference>
<evidence type="ECO:0000256" key="1">
    <source>
        <dbReference type="ARBA" id="ARBA00004370"/>
    </source>
</evidence>
<keyword evidence="7" id="KW-0325">Glycoprotein</keyword>
<keyword evidence="8" id="KW-0807">Transducer</keyword>
<dbReference type="PANTHER" id="PTHR10519">
    <property type="entry name" value="GABA-B RECEPTOR"/>
    <property type="match status" value="1"/>
</dbReference>
<dbReference type="AlphaFoldDB" id="A0AA88XSF0"/>
<keyword evidence="12" id="KW-1185">Reference proteome</keyword>
<keyword evidence="5" id="KW-0472">Membrane</keyword>
<dbReference type="Gene3D" id="3.40.50.2300">
    <property type="match status" value="2"/>
</dbReference>
<feature type="domain" description="Receptor ligand binding region" evidence="10">
    <location>
        <begin position="52"/>
        <end position="212"/>
    </location>
</feature>
<proteinExistence type="predicted"/>
<dbReference type="EMBL" id="VSWD01000010">
    <property type="protein sequence ID" value="KAK3090839.1"/>
    <property type="molecule type" value="Genomic_DNA"/>
</dbReference>
<comment type="subcellular location">
    <subcellularLocation>
        <location evidence="1">Membrane</location>
    </subcellularLocation>
</comment>
<dbReference type="Proteomes" id="UP001186944">
    <property type="component" value="Unassembled WGS sequence"/>
</dbReference>
<evidence type="ECO:0000256" key="9">
    <source>
        <dbReference type="SAM" id="SignalP"/>
    </source>
</evidence>
<evidence type="ECO:0000256" key="6">
    <source>
        <dbReference type="ARBA" id="ARBA00023170"/>
    </source>
</evidence>
<evidence type="ECO:0000256" key="8">
    <source>
        <dbReference type="ARBA" id="ARBA00023224"/>
    </source>
</evidence>
<reference evidence="11" key="1">
    <citation type="submission" date="2019-08" db="EMBL/GenBank/DDBJ databases">
        <title>The improved chromosome-level genome for the pearl oyster Pinctada fucata martensii using PacBio sequencing and Hi-C.</title>
        <authorList>
            <person name="Zheng Z."/>
        </authorList>
    </citation>
    <scope>NUCLEOTIDE SEQUENCE</scope>
    <source>
        <strain evidence="11">ZZ-2019</strain>
        <tissue evidence="11">Adductor muscle</tissue>
    </source>
</reference>
<dbReference type="GO" id="GO:0004965">
    <property type="term" value="F:G protein-coupled GABA receptor activity"/>
    <property type="evidence" value="ECO:0007669"/>
    <property type="project" value="InterPro"/>
</dbReference>
<comment type="caution">
    <text evidence="11">The sequence shown here is derived from an EMBL/GenBank/DDBJ whole genome shotgun (WGS) entry which is preliminary data.</text>
</comment>
<protein>
    <recommendedName>
        <fullName evidence="10">Receptor ligand binding region domain-containing protein</fullName>
    </recommendedName>
</protein>
<feature type="signal peptide" evidence="9">
    <location>
        <begin position="1"/>
        <end position="23"/>
    </location>
</feature>
<evidence type="ECO:0000256" key="2">
    <source>
        <dbReference type="ARBA" id="ARBA00022692"/>
    </source>
</evidence>
<gene>
    <name evidence="11" type="ORF">FSP39_015066</name>
</gene>
<keyword evidence="6" id="KW-0675">Receptor</keyword>
<accession>A0AA88XSF0</accession>
<organism evidence="11 12">
    <name type="scientific">Pinctada imbricata</name>
    <name type="common">Atlantic pearl-oyster</name>
    <name type="synonym">Pinctada martensii</name>
    <dbReference type="NCBI Taxonomy" id="66713"/>
    <lineage>
        <taxon>Eukaryota</taxon>
        <taxon>Metazoa</taxon>
        <taxon>Spiralia</taxon>
        <taxon>Lophotrochozoa</taxon>
        <taxon>Mollusca</taxon>
        <taxon>Bivalvia</taxon>
        <taxon>Autobranchia</taxon>
        <taxon>Pteriomorphia</taxon>
        <taxon>Pterioida</taxon>
        <taxon>Pterioidea</taxon>
        <taxon>Pteriidae</taxon>
        <taxon>Pinctada</taxon>
    </lineage>
</organism>
<evidence type="ECO:0000256" key="5">
    <source>
        <dbReference type="ARBA" id="ARBA00023136"/>
    </source>
</evidence>
<evidence type="ECO:0000259" key="10">
    <source>
        <dbReference type="Pfam" id="PF01094"/>
    </source>
</evidence>
<sequence length="313" mass="35474">MTLPVIIRGFFVLLFTFLDISLCEKTNITVGYLTVHNTDTFVRNRQGRIISGAITLAIEKVNADDKLLPDYHLNVIWGDTQADTLVGTRIVTEQWSQGAVAFFGLEDSCSVEARVAAAWNLPMISYKCADYDVSDKEKYPTFARTYPPVKLVTKSIISLLLHYNWRKFTLIVGTSHKQQTISENLEEQCKLLNLTINAKKEFKEPHVPLTTGNPFPGIVESTYVHTRIYVFLGGLNGVVDLMTNLYDRGLLDTGEYIVIFVDHSTYDPTDQLKYFKRFSLVRISPRYLKDGSEPTYYIVPSLTKFKSKSGGKN</sequence>
<dbReference type="Pfam" id="PF01094">
    <property type="entry name" value="ANF_receptor"/>
    <property type="match status" value="1"/>
</dbReference>
<dbReference type="InterPro" id="IPR002455">
    <property type="entry name" value="GPCR3_GABA-B"/>
</dbReference>
<evidence type="ECO:0000256" key="3">
    <source>
        <dbReference type="ARBA" id="ARBA00022989"/>
    </source>
</evidence>
<evidence type="ECO:0000313" key="11">
    <source>
        <dbReference type="EMBL" id="KAK3090839.1"/>
    </source>
</evidence>
<dbReference type="SUPFAM" id="SSF53822">
    <property type="entry name" value="Periplasmic binding protein-like I"/>
    <property type="match status" value="1"/>
</dbReference>
<keyword evidence="2" id="KW-0812">Transmembrane</keyword>
<keyword evidence="9" id="KW-0732">Signal</keyword>
<keyword evidence="4" id="KW-0297">G-protein coupled receptor</keyword>
<dbReference type="InterPro" id="IPR001828">
    <property type="entry name" value="ANF_lig-bd_rcpt"/>
</dbReference>
<keyword evidence="3" id="KW-1133">Transmembrane helix</keyword>
<evidence type="ECO:0000313" key="12">
    <source>
        <dbReference type="Proteomes" id="UP001186944"/>
    </source>
</evidence>
<evidence type="ECO:0000256" key="7">
    <source>
        <dbReference type="ARBA" id="ARBA00023180"/>
    </source>
</evidence>
<dbReference type="GO" id="GO:0038039">
    <property type="term" value="C:G protein-coupled receptor heterodimeric complex"/>
    <property type="evidence" value="ECO:0007669"/>
    <property type="project" value="TreeGrafter"/>
</dbReference>